<dbReference type="PANTHER" id="PTHR20883:SF14">
    <property type="entry name" value="PHYTANOYL-COA DIOXYGENASE"/>
    <property type="match status" value="1"/>
</dbReference>
<name>A0A8J9Z3Q0_BRALA</name>
<gene>
    <name evidence="9" type="primary">PAQR3</name>
    <name evidence="9" type="ORF">BLAG_LOCUS8854</name>
</gene>
<dbReference type="GO" id="GO:0046872">
    <property type="term" value="F:metal ion binding"/>
    <property type="evidence" value="ECO:0007669"/>
    <property type="project" value="UniProtKB-KW"/>
</dbReference>
<evidence type="ECO:0000256" key="6">
    <source>
        <dbReference type="ARBA" id="ARBA00023136"/>
    </source>
</evidence>
<sequence>MSSLLFFKTPTNEALTVPWHQDNAYLLPECLGTLQPTAWIPLLDATVRNGCMQVLKGGHRKGVTATHTCCAGGTWYVEVSEKEMEKTLGCDMKKDLVTCEVPYGGVLFLNNCVPHRSLENYSDEIRWSLDLRWQDPNKPSGFWGDKDLVLMRTAKDPGYKPRWEEFLNEEAQVEGGKDNSADLEEDLEPSIQGPWMLLWEIVHHNRHTRALKWKTSTLHVRTASQVVSGDGVPYITAGYRNNLSYQQCIRSIFQIHNETVNIWTHLLPAILFLPLALYDVTVSVPGLHGNWTDYVVIVILHLCYQIVLWGSVYCHTFLAQGCQQKYYQCLAVDLWGIGIVATGGSLEYVVYMFCCSRGWQLFYYGLLGGLMTWYSVIWLRPRMVPGWVSMERRLMALFPVFIIWLAVLILHPLHWPDNLTQVSSSSCVILLYETHSIRIKKTLFTQPRDLFNCYVNQSELP</sequence>
<evidence type="ECO:0000256" key="4">
    <source>
        <dbReference type="ARBA" id="ARBA00022692"/>
    </source>
</evidence>
<protein>
    <submittedName>
        <fullName evidence="9">PAQR3 protein</fullName>
    </submittedName>
</protein>
<dbReference type="Gene3D" id="2.60.120.620">
    <property type="entry name" value="q2cbj1_9rhob like domain"/>
    <property type="match status" value="1"/>
</dbReference>
<dbReference type="Pfam" id="PF03006">
    <property type="entry name" value="HlyIII"/>
    <property type="match status" value="1"/>
</dbReference>
<dbReference type="Proteomes" id="UP000838412">
    <property type="component" value="Chromosome 15"/>
</dbReference>
<reference evidence="9" key="1">
    <citation type="submission" date="2022-01" db="EMBL/GenBank/DDBJ databases">
        <authorList>
            <person name="Braso-Vives M."/>
        </authorList>
    </citation>
    <scope>NUCLEOTIDE SEQUENCE</scope>
</reference>
<dbReference type="PANTHER" id="PTHR20883">
    <property type="entry name" value="PHYTANOYL-COA DIOXYGENASE DOMAIN CONTAINING 1"/>
    <property type="match status" value="1"/>
</dbReference>
<accession>A0A8J9Z3Q0</accession>
<evidence type="ECO:0000256" key="1">
    <source>
        <dbReference type="ARBA" id="ARBA00001962"/>
    </source>
</evidence>
<evidence type="ECO:0000256" key="8">
    <source>
        <dbReference type="SAM" id="Phobius"/>
    </source>
</evidence>
<keyword evidence="10" id="KW-1185">Reference proteome</keyword>
<dbReference type="EMBL" id="OV696700">
    <property type="protein sequence ID" value="CAH1247067.1"/>
    <property type="molecule type" value="Genomic_DNA"/>
</dbReference>
<dbReference type="SUPFAM" id="SSF51197">
    <property type="entry name" value="Clavaminate synthase-like"/>
    <property type="match status" value="1"/>
</dbReference>
<organism evidence="9 10">
    <name type="scientific">Branchiostoma lanceolatum</name>
    <name type="common">Common lancelet</name>
    <name type="synonym">Amphioxus lanceolatum</name>
    <dbReference type="NCBI Taxonomy" id="7740"/>
    <lineage>
        <taxon>Eukaryota</taxon>
        <taxon>Metazoa</taxon>
        <taxon>Chordata</taxon>
        <taxon>Cephalochordata</taxon>
        <taxon>Leptocardii</taxon>
        <taxon>Amphioxiformes</taxon>
        <taxon>Branchiostomatidae</taxon>
        <taxon>Branchiostoma</taxon>
    </lineage>
</organism>
<proteinExistence type="inferred from homology"/>
<keyword evidence="4 8" id="KW-0812">Transmembrane</keyword>
<dbReference type="GO" id="GO:0016020">
    <property type="term" value="C:membrane"/>
    <property type="evidence" value="ECO:0007669"/>
    <property type="project" value="UniProtKB-SubCell"/>
</dbReference>
<evidence type="ECO:0000256" key="2">
    <source>
        <dbReference type="ARBA" id="ARBA00004141"/>
    </source>
</evidence>
<dbReference type="OrthoDB" id="529367at2759"/>
<dbReference type="Pfam" id="PF05721">
    <property type="entry name" value="PhyH"/>
    <property type="match status" value="1"/>
</dbReference>
<comment type="similarity">
    <text evidence="3">Belongs to the ADIPOR family.</text>
</comment>
<dbReference type="InterPro" id="IPR004254">
    <property type="entry name" value="AdipoR/HlyIII-related"/>
</dbReference>
<comment type="subcellular location">
    <subcellularLocation>
        <location evidence="2">Membrane</location>
        <topology evidence="2">Multi-pass membrane protein</topology>
    </subcellularLocation>
</comment>
<feature type="binding site" evidence="7">
    <location>
        <position position="315"/>
    </location>
    <ligand>
        <name>Zn(2+)</name>
        <dbReference type="ChEBI" id="CHEBI:29105"/>
    </ligand>
</feature>
<evidence type="ECO:0000256" key="5">
    <source>
        <dbReference type="ARBA" id="ARBA00022989"/>
    </source>
</evidence>
<evidence type="ECO:0000313" key="10">
    <source>
        <dbReference type="Proteomes" id="UP000838412"/>
    </source>
</evidence>
<feature type="transmembrane region" description="Helical" evidence="8">
    <location>
        <begin position="361"/>
        <end position="381"/>
    </location>
</feature>
<dbReference type="AlphaFoldDB" id="A0A8J9Z3Q0"/>
<feature type="transmembrane region" description="Helical" evidence="8">
    <location>
        <begin position="260"/>
        <end position="278"/>
    </location>
</feature>
<evidence type="ECO:0000256" key="7">
    <source>
        <dbReference type="PIRSR" id="PIRSR604254-1"/>
    </source>
</evidence>
<evidence type="ECO:0000256" key="3">
    <source>
        <dbReference type="ARBA" id="ARBA00007018"/>
    </source>
</evidence>
<keyword evidence="7" id="KW-0862">Zinc</keyword>
<dbReference type="InterPro" id="IPR008775">
    <property type="entry name" value="Phytyl_CoA_dOase-like"/>
</dbReference>
<feature type="transmembrane region" description="Helical" evidence="8">
    <location>
        <begin position="294"/>
        <end position="318"/>
    </location>
</feature>
<evidence type="ECO:0000313" key="9">
    <source>
        <dbReference type="EMBL" id="CAH1247067.1"/>
    </source>
</evidence>
<keyword evidence="6 8" id="KW-0472">Membrane</keyword>
<feature type="transmembrane region" description="Helical" evidence="8">
    <location>
        <begin position="393"/>
        <end position="413"/>
    </location>
</feature>
<keyword evidence="5 8" id="KW-1133">Transmembrane helix</keyword>
<comment type="cofactor">
    <cofactor evidence="1">
        <name>Fe cation</name>
        <dbReference type="ChEBI" id="CHEBI:24875"/>
    </cofactor>
</comment>
<feature type="transmembrane region" description="Helical" evidence="8">
    <location>
        <begin position="330"/>
        <end position="349"/>
    </location>
</feature>
<keyword evidence="7" id="KW-0479">Metal-binding</keyword>